<feature type="transmembrane region" description="Helical" evidence="6">
    <location>
        <begin position="99"/>
        <end position="124"/>
    </location>
</feature>
<feature type="transmembrane region" description="Helical" evidence="6">
    <location>
        <begin position="136"/>
        <end position="156"/>
    </location>
</feature>
<feature type="transmembrane region" description="Helical" evidence="6">
    <location>
        <begin position="195"/>
        <end position="218"/>
    </location>
</feature>
<evidence type="ECO:0000256" key="4">
    <source>
        <dbReference type="ARBA" id="ARBA00022989"/>
    </source>
</evidence>
<dbReference type="GO" id="GO:0005886">
    <property type="term" value="C:plasma membrane"/>
    <property type="evidence" value="ECO:0007669"/>
    <property type="project" value="UniProtKB-SubCell"/>
</dbReference>
<evidence type="ECO:0000256" key="2">
    <source>
        <dbReference type="ARBA" id="ARBA00022475"/>
    </source>
</evidence>
<keyword evidence="3 6" id="KW-0812">Transmembrane</keyword>
<keyword evidence="5 6" id="KW-0472">Membrane</keyword>
<name>A0A6N1AC00_9PROT</name>
<feature type="transmembrane region" description="Helical" evidence="6">
    <location>
        <begin position="351"/>
        <end position="375"/>
    </location>
</feature>
<feature type="transmembrane region" description="Helical" evidence="6">
    <location>
        <begin position="413"/>
        <end position="432"/>
    </location>
</feature>
<evidence type="ECO:0000256" key="1">
    <source>
        <dbReference type="ARBA" id="ARBA00004651"/>
    </source>
</evidence>
<feature type="transmembrane region" description="Helical" evidence="6">
    <location>
        <begin position="21"/>
        <end position="47"/>
    </location>
</feature>
<dbReference type="AlphaFoldDB" id="A0A6N1AC00"/>
<feature type="transmembrane region" description="Helical" evidence="6">
    <location>
        <begin position="476"/>
        <end position="499"/>
    </location>
</feature>
<evidence type="ECO:0000313" key="8">
    <source>
        <dbReference type="Proteomes" id="UP000509702"/>
    </source>
</evidence>
<feature type="transmembrane region" description="Helical" evidence="6">
    <location>
        <begin position="168"/>
        <end position="189"/>
    </location>
</feature>
<keyword evidence="8" id="KW-1185">Reference proteome</keyword>
<keyword evidence="2" id="KW-1003">Cell membrane</keyword>
<dbReference type="EMBL" id="CP054615">
    <property type="protein sequence ID" value="QKS49056.1"/>
    <property type="molecule type" value="Genomic_DNA"/>
</dbReference>
<organism evidence="7 8">
    <name type="scientific">Azospirillum oryzae</name>
    <dbReference type="NCBI Taxonomy" id="286727"/>
    <lineage>
        <taxon>Bacteria</taxon>
        <taxon>Pseudomonadati</taxon>
        <taxon>Pseudomonadota</taxon>
        <taxon>Alphaproteobacteria</taxon>
        <taxon>Rhodospirillales</taxon>
        <taxon>Azospirillaceae</taxon>
        <taxon>Azospirillum</taxon>
    </lineage>
</organism>
<dbReference type="PANTHER" id="PTHR30250:SF11">
    <property type="entry name" value="O-ANTIGEN TRANSPORTER-RELATED"/>
    <property type="match status" value="1"/>
</dbReference>
<comment type="subcellular location">
    <subcellularLocation>
        <location evidence="1">Cell membrane</location>
        <topology evidence="1">Multi-pass membrane protein</topology>
    </subcellularLocation>
</comment>
<feature type="transmembrane region" description="Helical" evidence="6">
    <location>
        <begin position="444"/>
        <end position="470"/>
    </location>
</feature>
<evidence type="ECO:0000313" key="7">
    <source>
        <dbReference type="EMBL" id="QKS49056.1"/>
    </source>
</evidence>
<evidence type="ECO:0000256" key="3">
    <source>
        <dbReference type="ARBA" id="ARBA00022692"/>
    </source>
</evidence>
<dbReference type="Proteomes" id="UP000509702">
    <property type="component" value="Plasmid unnamed1"/>
</dbReference>
<evidence type="ECO:0000256" key="5">
    <source>
        <dbReference type="ARBA" id="ARBA00023136"/>
    </source>
</evidence>
<evidence type="ECO:0000256" key="6">
    <source>
        <dbReference type="SAM" id="Phobius"/>
    </source>
</evidence>
<proteinExistence type="predicted"/>
<dbReference type="KEGG" id="aoz:HUE56_00665"/>
<feature type="transmembrane region" description="Helical" evidence="6">
    <location>
        <begin position="387"/>
        <end position="407"/>
    </location>
</feature>
<keyword evidence="7" id="KW-0614">Plasmid</keyword>
<geneLocation type="plasmid" evidence="7 8">
    <name>unnamed1</name>
</geneLocation>
<dbReference type="InterPro" id="IPR050833">
    <property type="entry name" value="Poly_Biosynth_Transport"/>
</dbReference>
<sequence length="515" mass="53152">MSQPPPPPQPAGALAGLRGRLISGTGALGITMVAWSVLQILAVPVFLAHWGSERYADWLAINALTGLLVLLELGINAHLGARMMVEAGRDDTSGVGRMLSVGLGLYAGVLVPGGGLVALGWLAGLDAMLGLTAPDAGTATLVLAMATLLLVPRPILGSVLSAFGRFPLAVWLGGAQQLLGLAAQIAVVAAGGGLLAAAIAFLAVAILVGWVLPLVVIRRSHPAVGFRPRWPGREEAGRILFRSGLHSVTIATTPLLQHLPVLILQRLMPDGLAVVLFTTMRTYAGALRQIVSQVVLSSAMEMTRQHHRGEEAVLKRLFSLTGRVAGGAAGMLAGLLLVAGEPVFRVWTHGAIAFDPLLASVFLATCLLAVPGLLSSALLRLTDHADALVLASLLQAVLSIVLCLTLIPWSGALGAGIAVGVAELAAVGGLALRRTCRIFDLHRAHLLPAILAGVGGTVLAGGAAAGLFALMAPRTLAQLVVTGGIWTLLAGPPAIPLLLPRRLWPRLWRGALSPL</sequence>
<feature type="transmembrane region" description="Helical" evidence="6">
    <location>
        <begin position="59"/>
        <end position="79"/>
    </location>
</feature>
<reference evidence="7 8" key="1">
    <citation type="submission" date="2020-06" db="EMBL/GenBank/DDBJ databases">
        <title>Complete genome of Azosprillum oryzae KACC14407.</title>
        <authorList>
            <person name="Kim M."/>
            <person name="Park Y.-J."/>
            <person name="Shin J.-H."/>
        </authorList>
    </citation>
    <scope>NUCLEOTIDE SEQUENCE [LARGE SCALE GENOMIC DNA]</scope>
    <source>
        <strain evidence="7 8">KACC 14407</strain>
        <plasmid evidence="7 8">unnamed1</plasmid>
    </source>
</reference>
<gene>
    <name evidence="7" type="ORF">HUE56_00665</name>
</gene>
<dbReference type="PANTHER" id="PTHR30250">
    <property type="entry name" value="PST FAMILY PREDICTED COLANIC ACID TRANSPORTER"/>
    <property type="match status" value="1"/>
</dbReference>
<protein>
    <recommendedName>
        <fullName evidence="9">Membrane protein involved in the export of O-antigen and teichoic acid</fullName>
    </recommendedName>
</protein>
<keyword evidence="4 6" id="KW-1133">Transmembrane helix</keyword>
<dbReference type="RefSeq" id="WP_149200329.1">
    <property type="nucleotide sequence ID" value="NZ_BSOV01000070.1"/>
</dbReference>
<accession>A0A6N1AC00</accession>
<feature type="transmembrane region" description="Helical" evidence="6">
    <location>
        <begin position="317"/>
        <end position="339"/>
    </location>
</feature>
<dbReference type="OrthoDB" id="7305904at2"/>
<evidence type="ECO:0008006" key="9">
    <source>
        <dbReference type="Google" id="ProtNLM"/>
    </source>
</evidence>